<feature type="non-terminal residue" evidence="2">
    <location>
        <position position="161"/>
    </location>
</feature>
<protein>
    <submittedName>
        <fullName evidence="2">Uncharacterized protein</fullName>
    </submittedName>
</protein>
<sequence length="161" mass="17494">AGQPCTAAHTAGRWTQDFQEQAGNRAPLSASLAGQRAESTSGWGSWTGTHVTRRQRAPSHLAQRQQAPSHLARQQGSESSGRDEPRAQCWQTAGNRGHPSSTAGTESSGTTAELRGQKPSHRVIWARQRAPSHLQQSSGQARQRVIWRQAPSHLARQRAPS</sequence>
<name>A0ABN9EC36_9NEOB</name>
<dbReference type="Proteomes" id="UP001162483">
    <property type="component" value="Unassembled WGS sequence"/>
</dbReference>
<feature type="region of interest" description="Disordered" evidence="1">
    <location>
        <begin position="1"/>
        <end position="161"/>
    </location>
</feature>
<reference evidence="2" key="1">
    <citation type="submission" date="2023-05" db="EMBL/GenBank/DDBJ databases">
        <authorList>
            <person name="Stuckert A."/>
        </authorList>
    </citation>
    <scope>NUCLEOTIDE SEQUENCE</scope>
</reference>
<dbReference type="EMBL" id="CATNWA010015287">
    <property type="protein sequence ID" value="CAI9581595.1"/>
    <property type="molecule type" value="Genomic_DNA"/>
</dbReference>
<feature type="compositionally biased region" description="Polar residues" evidence="1">
    <location>
        <begin position="62"/>
        <end position="79"/>
    </location>
</feature>
<feature type="compositionally biased region" description="Low complexity" evidence="1">
    <location>
        <begin position="100"/>
        <end position="113"/>
    </location>
</feature>
<proteinExistence type="predicted"/>
<feature type="non-terminal residue" evidence="2">
    <location>
        <position position="1"/>
    </location>
</feature>
<accession>A0ABN9EC36</accession>
<evidence type="ECO:0000313" key="3">
    <source>
        <dbReference type="Proteomes" id="UP001162483"/>
    </source>
</evidence>
<keyword evidence="3" id="KW-1185">Reference proteome</keyword>
<evidence type="ECO:0000313" key="2">
    <source>
        <dbReference type="EMBL" id="CAI9581595.1"/>
    </source>
</evidence>
<comment type="caution">
    <text evidence="2">The sequence shown here is derived from an EMBL/GenBank/DDBJ whole genome shotgun (WGS) entry which is preliminary data.</text>
</comment>
<feature type="compositionally biased region" description="Polar residues" evidence="1">
    <location>
        <begin position="37"/>
        <end position="50"/>
    </location>
</feature>
<evidence type="ECO:0000256" key="1">
    <source>
        <dbReference type="SAM" id="MobiDB-lite"/>
    </source>
</evidence>
<gene>
    <name evidence="2" type="ORF">SPARVUS_LOCUS9504407</name>
</gene>
<organism evidence="2 3">
    <name type="scientific">Staurois parvus</name>
    <dbReference type="NCBI Taxonomy" id="386267"/>
    <lineage>
        <taxon>Eukaryota</taxon>
        <taxon>Metazoa</taxon>
        <taxon>Chordata</taxon>
        <taxon>Craniata</taxon>
        <taxon>Vertebrata</taxon>
        <taxon>Euteleostomi</taxon>
        <taxon>Amphibia</taxon>
        <taxon>Batrachia</taxon>
        <taxon>Anura</taxon>
        <taxon>Neobatrachia</taxon>
        <taxon>Ranoidea</taxon>
        <taxon>Ranidae</taxon>
        <taxon>Staurois</taxon>
    </lineage>
</organism>